<reference evidence="1 2" key="1">
    <citation type="submission" date="2017-07" db="EMBL/GenBank/DDBJ databases">
        <title>Phylogenetic study on the rhizospheric bacterium Ochrobactrum sp. A44.</title>
        <authorList>
            <person name="Krzyzanowska D.M."/>
            <person name="Ossowicki A."/>
            <person name="Rajewska M."/>
            <person name="Maciag T."/>
            <person name="Kaczynski Z."/>
            <person name="Czerwicka M."/>
            <person name="Jafra S."/>
        </authorList>
    </citation>
    <scope>NUCLEOTIDE SEQUENCE [LARGE SCALE GENOMIC DNA]</scope>
    <source>
        <strain evidence="1 2">PR17</strain>
    </source>
</reference>
<evidence type="ECO:0000313" key="1">
    <source>
        <dbReference type="EMBL" id="OYR16774.1"/>
    </source>
</evidence>
<gene>
    <name evidence="1" type="ORF">CEV32_4112</name>
</gene>
<proteinExistence type="predicted"/>
<dbReference type="Proteomes" id="UP000216345">
    <property type="component" value="Unassembled WGS sequence"/>
</dbReference>
<comment type="caution">
    <text evidence="1">The sequence shown here is derived from an EMBL/GenBank/DDBJ whole genome shotgun (WGS) entry which is preliminary data.</text>
</comment>
<dbReference type="AlphaFoldDB" id="A0A256FPK1"/>
<dbReference type="EMBL" id="NNRK01000021">
    <property type="protein sequence ID" value="OYR16774.1"/>
    <property type="molecule type" value="Genomic_DNA"/>
</dbReference>
<protein>
    <submittedName>
        <fullName evidence="1">Uncharacterized protein</fullName>
    </submittedName>
</protein>
<keyword evidence="2" id="KW-1185">Reference proteome</keyword>
<organism evidence="1 2">
    <name type="scientific">Brucella rhizosphaerae</name>
    <dbReference type="NCBI Taxonomy" id="571254"/>
    <lineage>
        <taxon>Bacteria</taxon>
        <taxon>Pseudomonadati</taxon>
        <taxon>Pseudomonadota</taxon>
        <taxon>Alphaproteobacteria</taxon>
        <taxon>Hyphomicrobiales</taxon>
        <taxon>Brucellaceae</taxon>
        <taxon>Brucella/Ochrobactrum group</taxon>
        <taxon>Brucella</taxon>
    </lineage>
</organism>
<name>A0A256FPK1_9HYPH</name>
<accession>A0A256FPK1</accession>
<evidence type="ECO:0000313" key="2">
    <source>
        <dbReference type="Proteomes" id="UP000216345"/>
    </source>
</evidence>
<sequence length="38" mass="4586">MFIHWATEKDALLDRMIDHDPEAMEEFERRLKEGKPVT</sequence>